<dbReference type="InterPro" id="IPR005273">
    <property type="entry name" value="Ura-DNA_glyco_family4"/>
</dbReference>
<keyword evidence="8" id="KW-0411">Iron-sulfur</keyword>
<dbReference type="PANTHER" id="PTHR33693">
    <property type="entry name" value="TYPE-5 URACIL-DNA GLYCOSYLASE"/>
    <property type="match status" value="1"/>
</dbReference>
<dbReference type="PATRIC" id="fig|1304275.5.peg.3398"/>
<dbReference type="NCBIfam" id="TIGR03915">
    <property type="entry name" value="SAM_7_link_chp"/>
    <property type="match status" value="1"/>
</dbReference>
<dbReference type="Pfam" id="PF13566">
    <property type="entry name" value="DUF4130"/>
    <property type="match status" value="1"/>
</dbReference>
<dbReference type="SMART" id="SM00986">
    <property type="entry name" value="UDG"/>
    <property type="match status" value="1"/>
</dbReference>
<keyword evidence="7" id="KW-0408">Iron</keyword>
<dbReference type="NCBIfam" id="TIGR00758">
    <property type="entry name" value="UDG_fam4"/>
    <property type="match status" value="1"/>
</dbReference>
<comment type="caution">
    <text evidence="11">The sequence shown here is derived from an EMBL/GenBank/DDBJ whole genome shotgun (WGS) entry which is preliminary data.</text>
</comment>
<evidence type="ECO:0000256" key="9">
    <source>
        <dbReference type="ARBA" id="ARBA00023204"/>
    </source>
</evidence>
<evidence type="ECO:0000313" key="11">
    <source>
        <dbReference type="EMBL" id="KEZ76112.1"/>
    </source>
</evidence>
<dbReference type="InterPro" id="IPR036895">
    <property type="entry name" value="Uracil-DNA_glycosylase-like_sf"/>
</dbReference>
<evidence type="ECO:0000256" key="8">
    <source>
        <dbReference type="ARBA" id="ARBA00023014"/>
    </source>
</evidence>
<evidence type="ECO:0000256" key="6">
    <source>
        <dbReference type="ARBA" id="ARBA00022801"/>
    </source>
</evidence>
<keyword evidence="12" id="KW-1185">Reference proteome</keyword>
<dbReference type="Proteomes" id="UP000028302">
    <property type="component" value="Unassembled WGS sequence"/>
</dbReference>
<dbReference type="GO" id="GO:0051539">
    <property type="term" value="F:4 iron, 4 sulfur cluster binding"/>
    <property type="evidence" value="ECO:0007669"/>
    <property type="project" value="UniProtKB-KW"/>
</dbReference>
<keyword evidence="4" id="KW-0479">Metal-binding</keyword>
<dbReference type="GO" id="GO:0006281">
    <property type="term" value="P:DNA repair"/>
    <property type="evidence" value="ECO:0007669"/>
    <property type="project" value="UniProtKB-KW"/>
</dbReference>
<dbReference type="SUPFAM" id="SSF52141">
    <property type="entry name" value="Uracil-DNA glycosylase-like"/>
    <property type="match status" value="1"/>
</dbReference>
<dbReference type="AlphaFoldDB" id="A0A084IHC8"/>
<keyword evidence="3" id="KW-0004">4Fe-4S</keyword>
<proteinExistence type="inferred from homology"/>
<dbReference type="GO" id="GO:0097506">
    <property type="term" value="F:deaminated base DNA N-glycosylase activity"/>
    <property type="evidence" value="ECO:0007669"/>
    <property type="project" value="UniProtKB-ARBA"/>
</dbReference>
<organism evidence="11 12">
    <name type="scientific">Salinisphaera hydrothermalis (strain C41B8)</name>
    <dbReference type="NCBI Taxonomy" id="1304275"/>
    <lineage>
        <taxon>Bacteria</taxon>
        <taxon>Pseudomonadati</taxon>
        <taxon>Pseudomonadota</taxon>
        <taxon>Gammaproteobacteria</taxon>
        <taxon>Salinisphaerales</taxon>
        <taxon>Salinisphaeraceae</taxon>
        <taxon>Salinisphaera</taxon>
    </lineage>
</organism>
<dbReference type="STRING" id="1304275.C41B8_16599"/>
<keyword evidence="6" id="KW-0378">Hydrolase</keyword>
<name>A0A084IHC8_SALHC</name>
<dbReference type="PANTHER" id="PTHR33693:SF9">
    <property type="entry name" value="TYPE-4 URACIL-DNA GLYCOSYLASE"/>
    <property type="match status" value="1"/>
</dbReference>
<evidence type="ECO:0000313" key="12">
    <source>
        <dbReference type="Proteomes" id="UP000028302"/>
    </source>
</evidence>
<evidence type="ECO:0000256" key="2">
    <source>
        <dbReference type="ARBA" id="ARBA00019403"/>
    </source>
</evidence>
<sequence length="485" mass="53889">MEQVSLFGGSATSAGHVAVRFVPDFVGWQAAARAQWQAGLPPASLWWQADPKAKAPPAADDAPGPRVPRSFVTLARAAACYRSADRWALLYRLLWRLSHGERHLLTLVGDPDVARVNRYAKAVRRDVHKMKAFVRFRTVFEPGFDEPRYVAWFEPEHEIVAYAAGFFQRRFANMRWSILTPDRCAHWEGSGDVWFSPGTDKSAAPDGDVTEDAWRVYYRSIFNPARIKTRAMMSEMPAKYWKNLPEAALIPGLIAGADRRVAAMEADRREQDTLRCGATPEAPAAMLARRADDAESGSLQQLALRAAGCQRCALCGPATQTVFGEGPADARIMLVGEQPGDAEDLAGRPFVGPAGQLLDAALSEAGLDRRSLYVTNAVKHFKFTPKGKTRLHAKPDYHEIHACRPWLEAEIERVAPDVVVALGASAAMALLDRRISVTRQRGQRIAWHERCLIPTVHPSFILRSRERRDAEYRRFVADLSAITAT</sequence>
<evidence type="ECO:0000256" key="1">
    <source>
        <dbReference type="ARBA" id="ARBA00006521"/>
    </source>
</evidence>
<evidence type="ECO:0000256" key="4">
    <source>
        <dbReference type="ARBA" id="ARBA00022723"/>
    </source>
</evidence>
<dbReference type="RefSeq" id="WP_084189152.1">
    <property type="nucleotide sequence ID" value="NZ_APNK01000039.1"/>
</dbReference>
<dbReference type="GO" id="GO:0046872">
    <property type="term" value="F:metal ion binding"/>
    <property type="evidence" value="ECO:0007669"/>
    <property type="project" value="UniProtKB-KW"/>
</dbReference>
<dbReference type="SMART" id="SM00987">
    <property type="entry name" value="UreE_C"/>
    <property type="match status" value="1"/>
</dbReference>
<evidence type="ECO:0000259" key="10">
    <source>
        <dbReference type="SMART" id="SM00986"/>
    </source>
</evidence>
<dbReference type="Pfam" id="PF03167">
    <property type="entry name" value="UDG"/>
    <property type="match status" value="1"/>
</dbReference>
<dbReference type="InterPro" id="IPR025404">
    <property type="entry name" value="DUF4130"/>
</dbReference>
<evidence type="ECO:0000256" key="3">
    <source>
        <dbReference type="ARBA" id="ARBA00022485"/>
    </source>
</evidence>
<protein>
    <recommendedName>
        <fullName evidence="2">Type-4 uracil-DNA glycosylase</fullName>
    </recommendedName>
</protein>
<dbReference type="Gene3D" id="3.40.470.10">
    <property type="entry name" value="Uracil-DNA glycosylase-like domain"/>
    <property type="match status" value="1"/>
</dbReference>
<dbReference type="eggNOG" id="COG1573">
    <property type="taxonomic scope" value="Bacteria"/>
</dbReference>
<accession>A0A084IHC8</accession>
<gene>
    <name evidence="11" type="ORF">C41B8_16599</name>
</gene>
<dbReference type="InterPro" id="IPR051536">
    <property type="entry name" value="UDG_Type-4/5"/>
</dbReference>
<evidence type="ECO:0000256" key="5">
    <source>
        <dbReference type="ARBA" id="ARBA00022763"/>
    </source>
</evidence>
<feature type="domain" description="Uracil-DNA glycosylase-like" evidence="10">
    <location>
        <begin position="323"/>
        <end position="480"/>
    </location>
</feature>
<keyword evidence="5" id="KW-0227">DNA damage</keyword>
<dbReference type="OrthoDB" id="5290748at2"/>
<dbReference type="EMBL" id="APNK01000039">
    <property type="protein sequence ID" value="KEZ76112.1"/>
    <property type="molecule type" value="Genomic_DNA"/>
</dbReference>
<reference evidence="11 12" key="1">
    <citation type="submission" date="2013-03" db="EMBL/GenBank/DDBJ databases">
        <title>Salinisphaera hydrothermalis C41B8 Genome Sequencing.</title>
        <authorList>
            <person name="Li C."/>
            <person name="Lai Q."/>
            <person name="Shao Z."/>
        </authorList>
    </citation>
    <scope>NUCLEOTIDE SEQUENCE [LARGE SCALE GENOMIC DNA]</scope>
    <source>
        <strain evidence="11 12">C41B8</strain>
    </source>
</reference>
<dbReference type="NCBIfam" id="TIGR03914">
    <property type="entry name" value="UDG_fam_dom"/>
    <property type="match status" value="1"/>
</dbReference>
<dbReference type="CDD" id="cd10030">
    <property type="entry name" value="UDG-F4_TTUDGA_SPO1dp_like"/>
    <property type="match status" value="1"/>
</dbReference>
<dbReference type="InterPro" id="IPR023875">
    <property type="entry name" value="DNA_repair_put"/>
</dbReference>
<dbReference type="InterPro" id="IPR005122">
    <property type="entry name" value="Uracil-DNA_glycosylase-like"/>
</dbReference>
<keyword evidence="9" id="KW-0234">DNA repair</keyword>
<comment type="similarity">
    <text evidence="1">Belongs to the uracil-DNA glycosylase (UDG) superfamily. Type 4 (UDGa) family.</text>
</comment>
<evidence type="ECO:0000256" key="7">
    <source>
        <dbReference type="ARBA" id="ARBA00023004"/>
    </source>
</evidence>